<evidence type="ECO:0000256" key="3">
    <source>
        <dbReference type="ARBA" id="ARBA00022692"/>
    </source>
</evidence>
<dbReference type="PANTHER" id="PTHR43731">
    <property type="entry name" value="RHOMBOID PROTEASE"/>
    <property type="match status" value="1"/>
</dbReference>
<name>A0A6A6SCF6_9PLEO</name>
<dbReference type="SUPFAM" id="SSF144091">
    <property type="entry name" value="Rhomboid-like"/>
    <property type="match status" value="1"/>
</dbReference>
<protein>
    <recommendedName>
        <fullName evidence="9">Peptidase S54 rhomboid domain-containing protein</fullName>
    </recommendedName>
</protein>
<keyword evidence="4" id="KW-0378">Hydrolase</keyword>
<evidence type="ECO:0000313" key="10">
    <source>
        <dbReference type="EMBL" id="KAF2645535.1"/>
    </source>
</evidence>
<organism evidence="10 11">
    <name type="scientific">Massarina eburnea CBS 473.64</name>
    <dbReference type="NCBI Taxonomy" id="1395130"/>
    <lineage>
        <taxon>Eukaryota</taxon>
        <taxon>Fungi</taxon>
        <taxon>Dikarya</taxon>
        <taxon>Ascomycota</taxon>
        <taxon>Pezizomycotina</taxon>
        <taxon>Dothideomycetes</taxon>
        <taxon>Pleosporomycetidae</taxon>
        <taxon>Pleosporales</taxon>
        <taxon>Massarineae</taxon>
        <taxon>Massarinaceae</taxon>
        <taxon>Massarina</taxon>
    </lineage>
</organism>
<feature type="transmembrane region" description="Helical" evidence="8">
    <location>
        <begin position="177"/>
        <end position="199"/>
    </location>
</feature>
<dbReference type="OrthoDB" id="10260614at2759"/>
<dbReference type="PANTHER" id="PTHR43731:SF14">
    <property type="entry name" value="PRESENILIN-ASSOCIATED RHOMBOID-LIKE PROTEIN, MITOCHONDRIAL"/>
    <property type="match status" value="1"/>
</dbReference>
<feature type="transmembrane region" description="Helical" evidence="8">
    <location>
        <begin position="315"/>
        <end position="337"/>
    </location>
</feature>
<feature type="domain" description="Peptidase S54 rhomboid" evidence="9">
    <location>
        <begin position="210"/>
        <end position="366"/>
    </location>
</feature>
<keyword evidence="5 8" id="KW-1133">Transmembrane helix</keyword>
<evidence type="ECO:0000256" key="2">
    <source>
        <dbReference type="ARBA" id="ARBA00009045"/>
    </source>
</evidence>
<dbReference type="AlphaFoldDB" id="A0A6A6SCF6"/>
<evidence type="ECO:0000256" key="4">
    <source>
        <dbReference type="ARBA" id="ARBA00022801"/>
    </source>
</evidence>
<evidence type="ECO:0000313" key="11">
    <source>
        <dbReference type="Proteomes" id="UP000799753"/>
    </source>
</evidence>
<comment type="similarity">
    <text evidence="2">Belongs to the peptidase S54 family.</text>
</comment>
<dbReference type="GO" id="GO:0004252">
    <property type="term" value="F:serine-type endopeptidase activity"/>
    <property type="evidence" value="ECO:0007669"/>
    <property type="project" value="InterPro"/>
</dbReference>
<reference evidence="10" key="1">
    <citation type="journal article" date="2020" name="Stud. Mycol.">
        <title>101 Dothideomycetes genomes: a test case for predicting lifestyles and emergence of pathogens.</title>
        <authorList>
            <person name="Haridas S."/>
            <person name="Albert R."/>
            <person name="Binder M."/>
            <person name="Bloem J."/>
            <person name="Labutti K."/>
            <person name="Salamov A."/>
            <person name="Andreopoulos B."/>
            <person name="Baker S."/>
            <person name="Barry K."/>
            <person name="Bills G."/>
            <person name="Bluhm B."/>
            <person name="Cannon C."/>
            <person name="Castanera R."/>
            <person name="Culley D."/>
            <person name="Daum C."/>
            <person name="Ezra D."/>
            <person name="Gonzalez J."/>
            <person name="Henrissat B."/>
            <person name="Kuo A."/>
            <person name="Liang C."/>
            <person name="Lipzen A."/>
            <person name="Lutzoni F."/>
            <person name="Magnuson J."/>
            <person name="Mondo S."/>
            <person name="Nolan M."/>
            <person name="Ohm R."/>
            <person name="Pangilinan J."/>
            <person name="Park H.-J."/>
            <person name="Ramirez L."/>
            <person name="Alfaro M."/>
            <person name="Sun H."/>
            <person name="Tritt A."/>
            <person name="Yoshinaga Y."/>
            <person name="Zwiers L.-H."/>
            <person name="Turgeon B."/>
            <person name="Goodwin S."/>
            <person name="Spatafora J."/>
            <person name="Crous P."/>
            <person name="Grigoriev I."/>
        </authorList>
    </citation>
    <scope>NUCLEOTIDE SEQUENCE</scope>
    <source>
        <strain evidence="10">CBS 473.64</strain>
    </source>
</reference>
<comment type="subcellular location">
    <subcellularLocation>
        <location evidence="1">Membrane</location>
        <topology evidence="1">Multi-pass membrane protein</topology>
    </subcellularLocation>
</comment>
<dbReference type="InterPro" id="IPR050925">
    <property type="entry name" value="Rhomboid_protease_S54"/>
</dbReference>
<sequence length="387" mass="43299">MSLLRCSASLLRPHTSTFRLFRPSHGRPAFCAVRHVHQPRDQRSLNRRPTPPPAQHESKPIPEQPEKASDQEVDTNKIYFSPSEGSHNLDVAEDDLPEFPKIRVRLLRPAIFALLFSTGVYALFSYRQAKDELNPEGWNVPSVPNPLAHWQPQQRPPPTPTQVVTNVWGQLDPVSKLSWSIIGTNGAIHLVSFVMPGLWDRLWHAPARNVVYTLFTSAFVHAGAMHFGFNMWACYQFLPPVGYSAIFRGSTTHMLPFYLSVAVLSGYAQHVAAVVFKQGRSIPSIFIPGGGASGALFAFFGAYCTQYPTHQVGIIFLPVGFDAQYFLPAIMLFDLVGMIRGYSFVNFGHAAHLSGAALGAAYSFFDGYNNLWRPSVNFWKRRLQNKV</sequence>
<proteinExistence type="inferred from homology"/>
<dbReference type="Pfam" id="PF01694">
    <property type="entry name" value="Rhomboid"/>
    <property type="match status" value="1"/>
</dbReference>
<feature type="transmembrane region" description="Helical" evidence="8">
    <location>
        <begin position="211"/>
        <end position="235"/>
    </location>
</feature>
<evidence type="ECO:0000256" key="5">
    <source>
        <dbReference type="ARBA" id="ARBA00022989"/>
    </source>
</evidence>
<keyword evidence="3 8" id="KW-0812">Transmembrane</keyword>
<keyword evidence="6 8" id="KW-0472">Membrane</keyword>
<gene>
    <name evidence="10" type="ORF">P280DRAFT_442133</name>
</gene>
<evidence type="ECO:0000256" key="1">
    <source>
        <dbReference type="ARBA" id="ARBA00004141"/>
    </source>
</evidence>
<dbReference type="GO" id="GO:0006465">
    <property type="term" value="P:signal peptide processing"/>
    <property type="evidence" value="ECO:0007669"/>
    <property type="project" value="TreeGrafter"/>
</dbReference>
<feature type="transmembrane region" description="Helical" evidence="8">
    <location>
        <begin position="285"/>
        <end position="303"/>
    </location>
</feature>
<dbReference type="InterPro" id="IPR022764">
    <property type="entry name" value="Peptidase_S54_rhomboid_dom"/>
</dbReference>
<feature type="transmembrane region" description="Helical" evidence="8">
    <location>
        <begin position="255"/>
        <end position="276"/>
    </location>
</feature>
<dbReference type="InterPro" id="IPR035952">
    <property type="entry name" value="Rhomboid-like_sf"/>
</dbReference>
<evidence type="ECO:0000256" key="8">
    <source>
        <dbReference type="SAM" id="Phobius"/>
    </source>
</evidence>
<feature type="transmembrane region" description="Helical" evidence="8">
    <location>
        <begin position="344"/>
        <end position="365"/>
    </location>
</feature>
<evidence type="ECO:0000256" key="7">
    <source>
        <dbReference type="SAM" id="MobiDB-lite"/>
    </source>
</evidence>
<dbReference type="Proteomes" id="UP000799753">
    <property type="component" value="Unassembled WGS sequence"/>
</dbReference>
<dbReference type="EMBL" id="MU006777">
    <property type="protein sequence ID" value="KAF2645535.1"/>
    <property type="molecule type" value="Genomic_DNA"/>
</dbReference>
<evidence type="ECO:0000259" key="9">
    <source>
        <dbReference type="Pfam" id="PF01694"/>
    </source>
</evidence>
<feature type="region of interest" description="Disordered" evidence="7">
    <location>
        <begin position="35"/>
        <end position="72"/>
    </location>
</feature>
<keyword evidence="11" id="KW-1185">Reference proteome</keyword>
<feature type="transmembrane region" description="Helical" evidence="8">
    <location>
        <begin position="106"/>
        <end position="124"/>
    </location>
</feature>
<accession>A0A6A6SCF6</accession>
<dbReference type="Gene3D" id="1.20.1540.10">
    <property type="entry name" value="Rhomboid-like"/>
    <property type="match status" value="1"/>
</dbReference>
<feature type="compositionally biased region" description="Basic and acidic residues" evidence="7">
    <location>
        <begin position="56"/>
        <end position="70"/>
    </location>
</feature>
<evidence type="ECO:0000256" key="6">
    <source>
        <dbReference type="ARBA" id="ARBA00023136"/>
    </source>
</evidence>
<dbReference type="GO" id="GO:0016020">
    <property type="term" value="C:membrane"/>
    <property type="evidence" value="ECO:0007669"/>
    <property type="project" value="UniProtKB-SubCell"/>
</dbReference>